<feature type="signal peptide" evidence="1">
    <location>
        <begin position="1"/>
        <end position="19"/>
    </location>
</feature>
<protein>
    <recommendedName>
        <fullName evidence="2">Type 9 secretion system plug protein N-terminal domain-containing protein</fullName>
    </recommendedName>
</protein>
<evidence type="ECO:0000259" key="2">
    <source>
        <dbReference type="Pfam" id="PF17116"/>
    </source>
</evidence>
<dbReference type="RefSeq" id="WP_111371880.1">
    <property type="nucleotide sequence ID" value="NZ_CP029480.1"/>
</dbReference>
<evidence type="ECO:0000313" key="3">
    <source>
        <dbReference type="EMBL" id="AWV98687.1"/>
    </source>
</evidence>
<feature type="chain" id="PRO_5016266521" description="Type 9 secretion system plug protein N-terminal domain-containing protein" evidence="1">
    <location>
        <begin position="20"/>
        <end position="421"/>
    </location>
</feature>
<reference evidence="3 4" key="1">
    <citation type="submission" date="2018-05" db="EMBL/GenBank/DDBJ databases">
        <title>Complete genome sequence of Arcticibacterium luteifluviistationis SM1504T, a cytophagaceae bacterium isolated from Arctic surface seawater.</title>
        <authorList>
            <person name="Li Y."/>
            <person name="Qin Q.-L."/>
        </authorList>
    </citation>
    <scope>NUCLEOTIDE SEQUENCE [LARGE SCALE GENOMIC DNA]</scope>
    <source>
        <strain evidence="3 4">SM1504</strain>
    </source>
</reference>
<sequence>MKKILIVLILKIIGFQAFSQTYERTDNKVYDTDIKTVQLYAFGNGAQVPGLSSRVLSLNSNDRMVLEFDDLRGSYRQFHVKIQHCNLDWTESRLSALEYLTEFNDFIINDYQISQNTKIPYFHYGFILPQLKISGNYTLLLYEDYLSDSPLASLHFSVVNPQVGISANIQRAQDPALWQTHEQVDFELSYGNYQVSNPRNDFQIFIRQNYRLETTKAGFKASSVNAGRRTLSYRFFDNENVFPAGNEFRYVDLRSNFNKGGNIAEIQQGYEDNVWLIPQRSRAQLTYLESVDLNGRFVIQTLDGDEPSINADYMHVHAAFNLEKLRTNEKVCLLGGFNQFDCNNGGELFYNAEIDAYETTFMLKQGMYDFQFALVDQLGKADFSVFEGDFSNTKNSYEIFVYHKPPGAKSELLVGYTVIEE</sequence>
<dbReference type="AlphaFoldDB" id="A0A2Z4GBV5"/>
<name>A0A2Z4GBV5_9BACT</name>
<gene>
    <name evidence="3" type="ORF">DJ013_11090</name>
</gene>
<dbReference type="EMBL" id="CP029480">
    <property type="protein sequence ID" value="AWV98687.1"/>
    <property type="molecule type" value="Genomic_DNA"/>
</dbReference>
<evidence type="ECO:0000256" key="1">
    <source>
        <dbReference type="SAM" id="SignalP"/>
    </source>
</evidence>
<dbReference type="Proteomes" id="UP000249873">
    <property type="component" value="Chromosome"/>
</dbReference>
<dbReference type="OrthoDB" id="1522602at2"/>
<organism evidence="3 4">
    <name type="scientific">Arcticibacterium luteifluviistationis</name>
    <dbReference type="NCBI Taxonomy" id="1784714"/>
    <lineage>
        <taxon>Bacteria</taxon>
        <taxon>Pseudomonadati</taxon>
        <taxon>Bacteroidota</taxon>
        <taxon>Cytophagia</taxon>
        <taxon>Cytophagales</taxon>
        <taxon>Leadbetterellaceae</taxon>
        <taxon>Arcticibacterium</taxon>
    </lineage>
</organism>
<evidence type="ECO:0000313" key="4">
    <source>
        <dbReference type="Proteomes" id="UP000249873"/>
    </source>
</evidence>
<dbReference type="Pfam" id="PF17116">
    <property type="entry name" value="T9SS_plug_1st"/>
    <property type="match status" value="1"/>
</dbReference>
<keyword evidence="1" id="KW-0732">Signal</keyword>
<proteinExistence type="predicted"/>
<dbReference type="InterPro" id="IPR031345">
    <property type="entry name" value="T9SS_Plug_N"/>
</dbReference>
<feature type="domain" description="Type 9 secretion system plug protein N-terminal" evidence="2">
    <location>
        <begin position="34"/>
        <end position="159"/>
    </location>
</feature>
<accession>A0A2Z4GBV5</accession>
<dbReference type="KEGG" id="als:DJ013_11090"/>
<keyword evidence="4" id="KW-1185">Reference proteome</keyword>